<dbReference type="OrthoDB" id="6539952at2"/>
<keyword evidence="2" id="KW-1185">Reference proteome</keyword>
<dbReference type="RefSeq" id="WP_104487067.1">
    <property type="nucleotide sequence ID" value="NZ_BMYB01000002.1"/>
</dbReference>
<dbReference type="Proteomes" id="UP000242231">
    <property type="component" value="Unassembled WGS sequence"/>
</dbReference>
<dbReference type="AlphaFoldDB" id="A0A2P5TK80"/>
<comment type="caution">
    <text evidence="1">The sequence shown here is derived from an EMBL/GenBank/DDBJ whole genome shotgun (WGS) entry which is preliminary data.</text>
</comment>
<reference evidence="2" key="1">
    <citation type="submission" date="2016-11" db="EMBL/GenBank/DDBJ databases">
        <authorList>
            <person name="Sisinthy S."/>
            <person name="Ara S."/>
            <person name="Gundlapally S.R."/>
        </authorList>
    </citation>
    <scope>NUCLEOTIDE SEQUENCE [LARGE SCALE GENOMIC DNA]</scope>
    <source>
        <strain evidence="2">V1-41</strain>
    </source>
</reference>
<proteinExistence type="predicted"/>
<organism evidence="1 2">
    <name type="scientific">Oceanisphaera arctica</name>
    <dbReference type="NCBI Taxonomy" id="641510"/>
    <lineage>
        <taxon>Bacteria</taxon>
        <taxon>Pseudomonadati</taxon>
        <taxon>Pseudomonadota</taxon>
        <taxon>Gammaproteobacteria</taxon>
        <taxon>Aeromonadales</taxon>
        <taxon>Aeromonadaceae</taxon>
        <taxon>Oceanisphaera</taxon>
    </lineage>
</organism>
<evidence type="ECO:0000313" key="2">
    <source>
        <dbReference type="Proteomes" id="UP000242231"/>
    </source>
</evidence>
<sequence>MTPAERKQKSRAAAKAAGIVRVEVSLGINESNRLDELCKTRGGVRGPYSADEYLTLLIHRDWQKLQSQLAELGTCNHCGDPLPEGCKGLFKGAGTCWHTTEAKALEL</sequence>
<gene>
    <name evidence="1" type="ORF">UN63_12420</name>
</gene>
<accession>A0A2P5TK80</accession>
<name>A0A2P5TK80_9GAMM</name>
<dbReference type="EMBL" id="MPZM01000031">
    <property type="protein sequence ID" value="PPL15476.1"/>
    <property type="molecule type" value="Genomic_DNA"/>
</dbReference>
<evidence type="ECO:0000313" key="1">
    <source>
        <dbReference type="EMBL" id="PPL15476.1"/>
    </source>
</evidence>
<protein>
    <submittedName>
        <fullName evidence="1">Uncharacterized protein</fullName>
    </submittedName>
</protein>